<dbReference type="InterPro" id="IPR011006">
    <property type="entry name" value="CheY-like_superfamily"/>
</dbReference>
<dbReference type="Gene3D" id="3.40.50.2300">
    <property type="match status" value="1"/>
</dbReference>
<protein>
    <submittedName>
        <fullName evidence="4">Response regulator transcription factor</fullName>
    </submittedName>
</protein>
<feature type="modified residue" description="4-aspartylphosphate" evidence="1">
    <location>
        <position position="54"/>
    </location>
</feature>
<sequence length="239" mass="26605">MDALILDDERASAETLLILLSKYCPEVKVVGLCTDATDALTKAHSLRPNLFFVDVDLVDSTGFDFQRKITYPTGFIFTTAHEQFAHLAFKADAIDYLLKPIDPVDLVRAVEKARQRLVGSAQPDTPLSASPPLISRIAVPVADGIIFLKLASVIRFEAQGSYTLVIQDNGKTLLLSKNLAALEEMTKYGGFKRVHRSHLVNMAFVEKFLRGEGGELCLYNGERIPVARNRRDDFMNDLF</sequence>
<keyword evidence="1" id="KW-0597">Phosphoprotein</keyword>
<dbReference type="InterPro" id="IPR046947">
    <property type="entry name" value="LytR-like"/>
</dbReference>
<reference evidence="4" key="1">
    <citation type="submission" date="2020-08" db="EMBL/GenBank/DDBJ databases">
        <title>Lewinella bacteria from marine environments.</title>
        <authorList>
            <person name="Zhong Y."/>
        </authorList>
    </citation>
    <scope>NUCLEOTIDE SEQUENCE</scope>
    <source>
        <strain evidence="4">KCTC 42187</strain>
    </source>
</reference>
<evidence type="ECO:0000259" key="3">
    <source>
        <dbReference type="PROSITE" id="PS50930"/>
    </source>
</evidence>
<accession>A0A923PNX7</accession>
<gene>
    <name evidence="4" type="ORF">H9S92_11170</name>
</gene>
<dbReference type="PANTHER" id="PTHR37299">
    <property type="entry name" value="TRANSCRIPTIONAL REGULATOR-RELATED"/>
    <property type="match status" value="1"/>
</dbReference>
<dbReference type="Gene3D" id="2.40.50.1020">
    <property type="entry name" value="LytTr DNA-binding domain"/>
    <property type="match status" value="1"/>
</dbReference>
<organism evidence="4 5">
    <name type="scientific">Neolewinella lacunae</name>
    <dbReference type="NCBI Taxonomy" id="1517758"/>
    <lineage>
        <taxon>Bacteria</taxon>
        <taxon>Pseudomonadati</taxon>
        <taxon>Bacteroidota</taxon>
        <taxon>Saprospiria</taxon>
        <taxon>Saprospirales</taxon>
        <taxon>Lewinellaceae</taxon>
        <taxon>Neolewinella</taxon>
    </lineage>
</organism>
<feature type="domain" description="HTH LytTR-type" evidence="3">
    <location>
        <begin position="137"/>
        <end position="239"/>
    </location>
</feature>
<dbReference type="Proteomes" id="UP000650081">
    <property type="component" value="Unassembled WGS sequence"/>
</dbReference>
<evidence type="ECO:0000256" key="1">
    <source>
        <dbReference type="PROSITE-ProRule" id="PRU00169"/>
    </source>
</evidence>
<dbReference type="InterPro" id="IPR001789">
    <property type="entry name" value="Sig_transdc_resp-reg_receiver"/>
</dbReference>
<dbReference type="Pfam" id="PF04397">
    <property type="entry name" value="LytTR"/>
    <property type="match status" value="1"/>
</dbReference>
<dbReference type="SUPFAM" id="SSF52172">
    <property type="entry name" value="CheY-like"/>
    <property type="match status" value="1"/>
</dbReference>
<dbReference type="GO" id="GO:0000156">
    <property type="term" value="F:phosphorelay response regulator activity"/>
    <property type="evidence" value="ECO:0007669"/>
    <property type="project" value="InterPro"/>
</dbReference>
<dbReference type="AlphaFoldDB" id="A0A923PNX7"/>
<dbReference type="EMBL" id="JACSIT010000100">
    <property type="protein sequence ID" value="MBC6994728.1"/>
    <property type="molecule type" value="Genomic_DNA"/>
</dbReference>
<dbReference type="PANTHER" id="PTHR37299:SF1">
    <property type="entry name" value="STAGE 0 SPORULATION PROTEIN A HOMOLOG"/>
    <property type="match status" value="1"/>
</dbReference>
<evidence type="ECO:0000313" key="5">
    <source>
        <dbReference type="Proteomes" id="UP000650081"/>
    </source>
</evidence>
<dbReference type="PROSITE" id="PS50930">
    <property type="entry name" value="HTH_LYTTR"/>
    <property type="match status" value="1"/>
</dbReference>
<dbReference type="PROSITE" id="PS50110">
    <property type="entry name" value="RESPONSE_REGULATORY"/>
    <property type="match status" value="1"/>
</dbReference>
<name>A0A923PNX7_9BACT</name>
<evidence type="ECO:0000313" key="4">
    <source>
        <dbReference type="EMBL" id="MBC6994728.1"/>
    </source>
</evidence>
<dbReference type="SMART" id="SM00448">
    <property type="entry name" value="REC"/>
    <property type="match status" value="1"/>
</dbReference>
<dbReference type="RefSeq" id="WP_187466792.1">
    <property type="nucleotide sequence ID" value="NZ_JACSIT010000100.1"/>
</dbReference>
<feature type="domain" description="Response regulatory" evidence="2">
    <location>
        <begin position="2"/>
        <end position="114"/>
    </location>
</feature>
<dbReference type="SMART" id="SM00850">
    <property type="entry name" value="LytTR"/>
    <property type="match status" value="1"/>
</dbReference>
<proteinExistence type="predicted"/>
<comment type="caution">
    <text evidence="4">The sequence shown here is derived from an EMBL/GenBank/DDBJ whole genome shotgun (WGS) entry which is preliminary data.</text>
</comment>
<evidence type="ECO:0000259" key="2">
    <source>
        <dbReference type="PROSITE" id="PS50110"/>
    </source>
</evidence>
<dbReference type="InterPro" id="IPR007492">
    <property type="entry name" value="LytTR_DNA-bd_dom"/>
</dbReference>
<keyword evidence="5" id="KW-1185">Reference proteome</keyword>
<dbReference type="GO" id="GO:0003677">
    <property type="term" value="F:DNA binding"/>
    <property type="evidence" value="ECO:0007669"/>
    <property type="project" value="InterPro"/>
</dbReference>
<dbReference type="Pfam" id="PF00072">
    <property type="entry name" value="Response_reg"/>
    <property type="match status" value="1"/>
</dbReference>